<evidence type="ECO:0000256" key="1">
    <source>
        <dbReference type="SAM" id="Phobius"/>
    </source>
</evidence>
<organism evidence="2 3">
    <name type="scientific">Cellulosimicrobium aquatile</name>
    <dbReference type="NCBI Taxonomy" id="1612203"/>
    <lineage>
        <taxon>Bacteria</taxon>
        <taxon>Bacillati</taxon>
        <taxon>Actinomycetota</taxon>
        <taxon>Actinomycetes</taxon>
        <taxon>Micrococcales</taxon>
        <taxon>Promicromonosporaceae</taxon>
        <taxon>Cellulosimicrobium</taxon>
    </lineage>
</organism>
<protein>
    <submittedName>
        <fullName evidence="2">Uncharacterized protein</fullName>
    </submittedName>
</protein>
<dbReference type="RefSeq" id="WP_143311086.1">
    <property type="nucleotide sequence ID" value="NZ_FTMI01000002.1"/>
</dbReference>
<evidence type="ECO:0000313" key="2">
    <source>
        <dbReference type="EMBL" id="SIQ15876.1"/>
    </source>
</evidence>
<keyword evidence="1" id="KW-1133">Transmembrane helix</keyword>
<dbReference type="AlphaFoldDB" id="A0A1N6QHN0"/>
<dbReference type="EMBL" id="FTMI01000002">
    <property type="protein sequence ID" value="SIQ15876.1"/>
    <property type="molecule type" value="Genomic_DNA"/>
</dbReference>
<feature type="transmembrane region" description="Helical" evidence="1">
    <location>
        <begin position="33"/>
        <end position="54"/>
    </location>
</feature>
<accession>A0A1N6QHN0</accession>
<keyword evidence="1" id="KW-0472">Membrane</keyword>
<keyword evidence="1" id="KW-0812">Transmembrane</keyword>
<dbReference type="Proteomes" id="UP000186235">
    <property type="component" value="Unassembled WGS sequence"/>
</dbReference>
<proteinExistence type="predicted"/>
<keyword evidence="3" id="KW-1185">Reference proteome</keyword>
<gene>
    <name evidence="2" type="ORF">SAMN05518682_1554</name>
</gene>
<feature type="transmembrane region" description="Helical" evidence="1">
    <location>
        <begin position="60"/>
        <end position="78"/>
    </location>
</feature>
<reference evidence="3" key="1">
    <citation type="submission" date="2017-01" db="EMBL/GenBank/DDBJ databases">
        <authorList>
            <person name="Varghese N."/>
            <person name="Submissions S."/>
        </authorList>
    </citation>
    <scope>NUCLEOTIDE SEQUENCE [LARGE SCALE GENOMIC DNA]</scope>
    <source>
        <strain evidence="3">3bp</strain>
    </source>
</reference>
<name>A0A1N6QHN0_9MICO</name>
<sequence>MSVSPGPAPRPGLGERLRRWWQRADEFRTGVRWASVATVLGGIVVAVVCLVLVLRGRVWAWVPLVVAAAVALREVRYLQRAARGGRPRYQENAPR</sequence>
<evidence type="ECO:0000313" key="3">
    <source>
        <dbReference type="Proteomes" id="UP000186235"/>
    </source>
</evidence>